<dbReference type="InterPro" id="IPR032675">
    <property type="entry name" value="LRR_dom_sf"/>
</dbReference>
<dbReference type="InterPro" id="IPR055411">
    <property type="entry name" value="LRR_FXL15/At3g58940/PEG3-like"/>
</dbReference>
<evidence type="ECO:0000259" key="2">
    <source>
        <dbReference type="Pfam" id="PF24758"/>
    </source>
</evidence>
<dbReference type="Pfam" id="PF24758">
    <property type="entry name" value="LRR_At5g56370"/>
    <property type="match status" value="1"/>
</dbReference>
<proteinExistence type="predicted"/>
<evidence type="ECO:0000259" key="1">
    <source>
        <dbReference type="Pfam" id="PF00646"/>
    </source>
</evidence>
<feature type="domain" description="F-box/LRR-repeat protein 15/At3g58940/PEG3-like LRR" evidence="2">
    <location>
        <begin position="110"/>
        <end position="229"/>
    </location>
</feature>
<dbReference type="Pfam" id="PF00646">
    <property type="entry name" value="F-box"/>
    <property type="match status" value="1"/>
</dbReference>
<dbReference type="Proteomes" id="UP000712600">
    <property type="component" value="Unassembled WGS sequence"/>
</dbReference>
<dbReference type="Gene3D" id="3.80.10.10">
    <property type="entry name" value="Ribonuclease Inhibitor"/>
    <property type="match status" value="1"/>
</dbReference>
<dbReference type="SUPFAM" id="SSF81383">
    <property type="entry name" value="F-box domain"/>
    <property type="match status" value="1"/>
</dbReference>
<accession>A0A8S9NLF0</accession>
<evidence type="ECO:0000313" key="4">
    <source>
        <dbReference type="Proteomes" id="UP000712600"/>
    </source>
</evidence>
<name>A0A8S9NLF0_BRACR</name>
<evidence type="ECO:0000313" key="3">
    <source>
        <dbReference type="EMBL" id="KAF3504395.1"/>
    </source>
</evidence>
<dbReference type="PANTHER" id="PTHR32153">
    <property type="entry name" value="OJ000223_09.16 PROTEIN"/>
    <property type="match status" value="1"/>
</dbReference>
<dbReference type="InterPro" id="IPR044997">
    <property type="entry name" value="F-box_plant"/>
</dbReference>
<feature type="domain" description="F-box" evidence="1">
    <location>
        <begin position="28"/>
        <end position="65"/>
    </location>
</feature>
<evidence type="ECO:0008006" key="5">
    <source>
        <dbReference type="Google" id="ProtNLM"/>
    </source>
</evidence>
<dbReference type="EMBL" id="QGKX02001621">
    <property type="protein sequence ID" value="KAF3504395.1"/>
    <property type="molecule type" value="Genomic_DNA"/>
</dbReference>
<dbReference type="InterPro" id="IPR001810">
    <property type="entry name" value="F-box_dom"/>
</dbReference>
<dbReference type="InterPro" id="IPR036047">
    <property type="entry name" value="F-box-like_dom_sf"/>
</dbReference>
<dbReference type="AlphaFoldDB" id="A0A8S9NLF0"/>
<dbReference type="CDD" id="cd22160">
    <property type="entry name" value="F-box_AtFBL13-like"/>
    <property type="match status" value="1"/>
</dbReference>
<dbReference type="SUPFAM" id="SSF52047">
    <property type="entry name" value="RNI-like"/>
    <property type="match status" value="1"/>
</dbReference>
<gene>
    <name evidence="3" type="ORF">F2Q69_00045800</name>
</gene>
<protein>
    <recommendedName>
        <fullName evidence="5">F-box domain-containing protein</fullName>
    </recommendedName>
</protein>
<comment type="caution">
    <text evidence="3">The sequence shown here is derived from an EMBL/GenBank/DDBJ whole genome shotgun (WGS) entry which is preliminary data.</text>
</comment>
<organism evidence="3 4">
    <name type="scientific">Brassica cretica</name>
    <name type="common">Mustard</name>
    <dbReference type="NCBI Taxonomy" id="69181"/>
    <lineage>
        <taxon>Eukaryota</taxon>
        <taxon>Viridiplantae</taxon>
        <taxon>Streptophyta</taxon>
        <taxon>Embryophyta</taxon>
        <taxon>Tracheophyta</taxon>
        <taxon>Spermatophyta</taxon>
        <taxon>Magnoliopsida</taxon>
        <taxon>eudicotyledons</taxon>
        <taxon>Gunneridae</taxon>
        <taxon>Pentapetalae</taxon>
        <taxon>rosids</taxon>
        <taxon>malvids</taxon>
        <taxon>Brassicales</taxon>
        <taxon>Brassicaceae</taxon>
        <taxon>Brassiceae</taxon>
        <taxon>Brassica</taxon>
    </lineage>
</organism>
<sequence>MENHSYRRNPSQRKFQRPKGIIDGADFINSMPDDILHHILFFIPIDLAMRTSVLSRRWRHVWCEMPCLAIDEYILIKAAAGGVNQTLASYTASFKLRMRLNNTLPPPLIDSLVELAISRNVEKLSVTILDFRLQYKTYSFPDFFYLSSSLNQLSLSLPFSDMIPRCTVSWKSLRNLSLIECKLGQESTDNILSGCPVLESLTLYACRSLERLDLRKSLSLRRLEIYHSHPGRELDPSGPILSLAELRGDPFPTLKVQTLIIRTEFAQSVPGIARLLQNSPGLKKLTVYMMHGYNIMSRNLDQYWGLKYKVFAPSNDSYSMLGCNVATSKVLAWFMELVLRNAKTLENMVVWLRSRYFDDAQWFEEQLQIVGTLSHNNNVSILLKQKNF</sequence>
<reference evidence="3" key="1">
    <citation type="submission" date="2019-12" db="EMBL/GenBank/DDBJ databases">
        <title>Genome sequencing and annotation of Brassica cretica.</title>
        <authorList>
            <person name="Studholme D.J."/>
            <person name="Sarris P."/>
        </authorList>
    </citation>
    <scope>NUCLEOTIDE SEQUENCE</scope>
    <source>
        <strain evidence="3">PFS-109/04</strain>
        <tissue evidence="3">Leaf</tissue>
    </source>
</reference>
<dbReference type="InterPro" id="IPR053781">
    <property type="entry name" value="F-box_AtFBL13-like"/>
</dbReference>